<evidence type="ECO:0000313" key="34">
    <source>
        <dbReference type="EnsemblMetazoa" id="CLYHEMP015574.1"/>
    </source>
</evidence>
<evidence type="ECO:0000256" key="28">
    <source>
        <dbReference type="ARBA" id="ARBA00048234"/>
    </source>
</evidence>
<comment type="function">
    <text evidence="20">Choline-specific glycerophosphodiesterase that hydrolyzes glycerophosphocholine (GPC) and lysophosphatidylcholine (LPC) and contributes to supplying choline to the cells. Has a preference for LPC with short (12:0 and 14:0) or polyunsaturated (18:2 and 20:4) fatty acids. In vitro, hydrolyzes only choline-containing lysophospholipids, such as sphingosylphosphorylcholine (SPC), platelet-activating factor (PAF) and lysoPAF, but not other lysophospholipids.</text>
</comment>
<name>A0A7M5X0K9_9CNID</name>
<comment type="catalytic activity">
    <reaction evidence="24">
        <text>a 1-O-alkyl-sn-glycero-3-phosphocholine + H2O = a 1-O-alkyl-sn-glycerol + phosphocholine + H(+)</text>
        <dbReference type="Rhea" id="RHEA:36083"/>
        <dbReference type="ChEBI" id="CHEBI:15377"/>
        <dbReference type="ChEBI" id="CHEBI:15378"/>
        <dbReference type="ChEBI" id="CHEBI:15850"/>
        <dbReference type="ChEBI" id="CHEBI:30909"/>
        <dbReference type="ChEBI" id="CHEBI:295975"/>
    </reaction>
    <physiologicalReaction direction="left-to-right" evidence="24">
        <dbReference type="Rhea" id="RHEA:36084"/>
    </physiologicalReaction>
</comment>
<evidence type="ECO:0000256" key="8">
    <source>
        <dbReference type="ARBA" id="ARBA00022723"/>
    </source>
</evidence>
<evidence type="ECO:0000256" key="12">
    <source>
        <dbReference type="ARBA" id="ARBA00022963"/>
    </source>
</evidence>
<keyword evidence="11" id="KW-0862">Zinc</keyword>
<evidence type="ECO:0000256" key="31">
    <source>
        <dbReference type="ARBA" id="ARBA00049320"/>
    </source>
</evidence>
<keyword evidence="16" id="KW-0325">Glycoprotein</keyword>
<dbReference type="GO" id="GO:0046872">
    <property type="term" value="F:metal ion binding"/>
    <property type="evidence" value="ECO:0007669"/>
    <property type="project" value="UniProtKB-KW"/>
</dbReference>
<evidence type="ECO:0000256" key="30">
    <source>
        <dbReference type="ARBA" id="ARBA00049092"/>
    </source>
</evidence>
<comment type="catalytic activity">
    <reaction evidence="29">
        <text>sn-glycerol 3-phosphocholine + H2O = phosphocholine + glycerol + H(+)</text>
        <dbReference type="Rhea" id="RHEA:19545"/>
        <dbReference type="ChEBI" id="CHEBI:15377"/>
        <dbReference type="ChEBI" id="CHEBI:15378"/>
        <dbReference type="ChEBI" id="CHEBI:16870"/>
        <dbReference type="ChEBI" id="CHEBI:17754"/>
        <dbReference type="ChEBI" id="CHEBI:295975"/>
        <dbReference type="EC" id="3.1.4.38"/>
    </reaction>
    <physiologicalReaction direction="left-to-right" evidence="29">
        <dbReference type="Rhea" id="RHEA:19546"/>
    </physiologicalReaction>
</comment>
<evidence type="ECO:0000256" key="25">
    <source>
        <dbReference type="ARBA" id="ARBA00047600"/>
    </source>
</evidence>
<comment type="catalytic activity">
    <reaction evidence="26">
        <text>1-tetradecanoyl-sn-glycero-3-phosphocholine + H2O = 1-tetradecanoyl-sn-glycerol + phosphocholine + H(+)</text>
        <dbReference type="Rhea" id="RHEA:40999"/>
        <dbReference type="ChEBI" id="CHEBI:15377"/>
        <dbReference type="ChEBI" id="CHEBI:15378"/>
        <dbReference type="ChEBI" id="CHEBI:64489"/>
        <dbReference type="ChEBI" id="CHEBI:75536"/>
        <dbReference type="ChEBI" id="CHEBI:295975"/>
    </reaction>
    <physiologicalReaction direction="left-to-right" evidence="26">
        <dbReference type="Rhea" id="RHEA:41000"/>
    </physiologicalReaction>
</comment>
<evidence type="ECO:0000256" key="6">
    <source>
        <dbReference type="ARBA" id="ARBA00022553"/>
    </source>
</evidence>
<keyword evidence="17" id="KW-0449">Lipoprotein</keyword>
<evidence type="ECO:0000256" key="29">
    <source>
        <dbReference type="ARBA" id="ARBA00048703"/>
    </source>
</evidence>
<keyword evidence="6" id="KW-0597">Phosphoprotein</keyword>
<evidence type="ECO:0000256" key="9">
    <source>
        <dbReference type="ARBA" id="ARBA00022729"/>
    </source>
</evidence>
<evidence type="ECO:0000256" key="5">
    <source>
        <dbReference type="ARBA" id="ARBA00022475"/>
    </source>
</evidence>
<dbReference type="GO" id="GO:0047390">
    <property type="term" value="F:glycerophosphocholine cholinephosphodiesterase activity"/>
    <property type="evidence" value="ECO:0007669"/>
    <property type="project" value="UniProtKB-EC"/>
</dbReference>
<keyword evidence="10" id="KW-0378">Hydrolase</keyword>
<dbReference type="CDD" id="cd16018">
    <property type="entry name" value="Enpp"/>
    <property type="match status" value="1"/>
</dbReference>
<comment type="catalytic activity">
    <reaction evidence="25">
        <text>a 1-acyl-sn-glycero-3-phosphocholine + H2O = a 1-acyl-sn-glycerol + phosphocholine + H(+)</text>
        <dbReference type="Rhea" id="RHEA:44720"/>
        <dbReference type="ChEBI" id="CHEBI:15377"/>
        <dbReference type="ChEBI" id="CHEBI:15378"/>
        <dbReference type="ChEBI" id="CHEBI:58168"/>
        <dbReference type="ChEBI" id="CHEBI:64683"/>
        <dbReference type="ChEBI" id="CHEBI:295975"/>
    </reaction>
    <physiologicalReaction direction="left-to-right" evidence="25">
        <dbReference type="Rhea" id="RHEA:44721"/>
    </physiologicalReaction>
</comment>
<dbReference type="PANTHER" id="PTHR10151">
    <property type="entry name" value="ECTONUCLEOTIDE PYROPHOSPHATASE/PHOSPHODIESTERASE"/>
    <property type="match status" value="1"/>
</dbReference>
<evidence type="ECO:0000256" key="15">
    <source>
        <dbReference type="ARBA" id="ARBA00023157"/>
    </source>
</evidence>
<dbReference type="AlphaFoldDB" id="A0A7M5X0K9"/>
<comment type="catalytic activity">
    <reaction evidence="23">
        <text>glycero-2-phosphocholine + H2O = phosphocholine + glycerol + H(+)</text>
        <dbReference type="Rhea" id="RHEA:61684"/>
        <dbReference type="ChEBI" id="CHEBI:15377"/>
        <dbReference type="ChEBI" id="CHEBI:15378"/>
        <dbReference type="ChEBI" id="CHEBI:17754"/>
        <dbReference type="ChEBI" id="CHEBI:144950"/>
        <dbReference type="ChEBI" id="CHEBI:295975"/>
    </reaction>
    <physiologicalReaction direction="left-to-right" evidence="23">
        <dbReference type="Rhea" id="RHEA:61685"/>
    </physiologicalReaction>
</comment>
<dbReference type="InterPro" id="IPR002591">
    <property type="entry name" value="Phosphodiest/P_Trfase"/>
</dbReference>
<dbReference type="GO" id="GO:0005886">
    <property type="term" value="C:plasma membrane"/>
    <property type="evidence" value="ECO:0007669"/>
    <property type="project" value="UniProtKB-SubCell"/>
</dbReference>
<comment type="catalytic activity">
    <reaction evidence="30">
        <text>1-(9Z,12Z)-octadecadienoyl-sn-glycero-3-phosphocholine + H2O = 1-(9Z,12Z-octadecadienoyl)-sn-glycerol + phosphocholine + H(+)</text>
        <dbReference type="Rhea" id="RHEA:41115"/>
        <dbReference type="ChEBI" id="CHEBI:15377"/>
        <dbReference type="ChEBI" id="CHEBI:15378"/>
        <dbReference type="ChEBI" id="CHEBI:28733"/>
        <dbReference type="ChEBI" id="CHEBI:75561"/>
        <dbReference type="ChEBI" id="CHEBI:295975"/>
    </reaction>
    <physiologicalReaction direction="left-to-right" evidence="30">
        <dbReference type="Rhea" id="RHEA:41116"/>
    </physiologicalReaction>
</comment>
<comment type="similarity">
    <text evidence="3">Belongs to the nucleotide pyrophosphatase/phosphodiesterase family.</text>
</comment>
<keyword evidence="13" id="KW-0443">Lipid metabolism</keyword>
<organism evidence="34 35">
    <name type="scientific">Clytia hemisphaerica</name>
    <dbReference type="NCBI Taxonomy" id="252671"/>
    <lineage>
        <taxon>Eukaryota</taxon>
        <taxon>Metazoa</taxon>
        <taxon>Cnidaria</taxon>
        <taxon>Hydrozoa</taxon>
        <taxon>Hydroidolina</taxon>
        <taxon>Leptothecata</taxon>
        <taxon>Obeliida</taxon>
        <taxon>Clytiidae</taxon>
        <taxon>Clytia</taxon>
    </lineage>
</organism>
<accession>A0A7M5X0K9</accession>
<sequence length="494" mass="57034">MLTYTTLFFVIWHGLPWIQSTPTKEKVFLLVFDGFVHDFEKLTTNMPNFQKLASEGVKAKGLIPPFPSATFPSMTTLSTGLYPESHGIIRNNFYNKDGVYFRWNGDPKDQNNSMFFTREPIWLTNQKQKGHSSVYYWPGYYSFDEKPTYHNQEIRYLGANITESQKHIAETFDVYEKDPSLNFMVLYVDAPDTTGHVHGVTSKEYTARIEALDKMVLGYLRQKLSKHPEINLIIVADHGQINTQKDRFYFVNDYVPKEMLALYPYGCNSVCALKPSKGHSTEEVIERLEPLLQTGGFRIFNRESKDTKLQVPNFLHYTQNELIPPILILPKPGWILYDTRPPKPRGHRLIGAHGYDPSNCPEMQSIFYASGPAFKKGVLMKAFDNVNVYPLLAHLLGIKPRPNNGSLTVFKHVLKDWNDTNDLDWSNFSLYGSIFTVCVLLVLIAKTRLRVICVSCICHFCAVIYRLICRPKKKHQYMRVSRDRNEDEEEDDEV</sequence>
<evidence type="ECO:0000256" key="33">
    <source>
        <dbReference type="SAM" id="SignalP"/>
    </source>
</evidence>
<evidence type="ECO:0000256" key="13">
    <source>
        <dbReference type="ARBA" id="ARBA00023098"/>
    </source>
</evidence>
<dbReference type="EnsemblMetazoa" id="CLYHEMT015574.1">
    <property type="protein sequence ID" value="CLYHEMP015574.1"/>
    <property type="gene ID" value="CLYHEMG015574"/>
</dbReference>
<keyword evidence="5" id="KW-1003">Cell membrane</keyword>
<reference evidence="34" key="1">
    <citation type="submission" date="2021-01" db="UniProtKB">
        <authorList>
            <consortium name="EnsemblMetazoa"/>
        </authorList>
    </citation>
    <scope>IDENTIFICATION</scope>
</reference>
<evidence type="ECO:0000256" key="19">
    <source>
        <dbReference type="ARBA" id="ARBA00032556"/>
    </source>
</evidence>
<evidence type="ECO:0000256" key="1">
    <source>
        <dbReference type="ARBA" id="ARBA00001947"/>
    </source>
</evidence>
<evidence type="ECO:0000256" key="4">
    <source>
        <dbReference type="ARBA" id="ARBA00012318"/>
    </source>
</evidence>
<evidence type="ECO:0000256" key="14">
    <source>
        <dbReference type="ARBA" id="ARBA00023136"/>
    </source>
</evidence>
<evidence type="ECO:0000256" key="7">
    <source>
        <dbReference type="ARBA" id="ARBA00022622"/>
    </source>
</evidence>
<comment type="catalytic activity">
    <reaction evidence="21">
        <text>1-dodecanoyl-sn-glycero-3-phosphocholine + H2O = 1-dodecanoyl-sn-glycerol + phosphocholine + H(+)</text>
        <dbReference type="Rhea" id="RHEA:41127"/>
        <dbReference type="ChEBI" id="CHEBI:15377"/>
        <dbReference type="ChEBI" id="CHEBI:15378"/>
        <dbReference type="ChEBI" id="CHEBI:74966"/>
        <dbReference type="ChEBI" id="CHEBI:75529"/>
        <dbReference type="ChEBI" id="CHEBI:295975"/>
    </reaction>
    <physiologicalReaction direction="left-to-right" evidence="21">
        <dbReference type="Rhea" id="RHEA:41128"/>
    </physiologicalReaction>
</comment>
<keyword evidence="32" id="KW-0812">Transmembrane</keyword>
<evidence type="ECO:0000256" key="3">
    <source>
        <dbReference type="ARBA" id="ARBA00010594"/>
    </source>
</evidence>
<evidence type="ECO:0000256" key="24">
    <source>
        <dbReference type="ARBA" id="ARBA00047494"/>
    </source>
</evidence>
<feature type="transmembrane region" description="Helical" evidence="32">
    <location>
        <begin position="451"/>
        <end position="468"/>
    </location>
</feature>
<comment type="cofactor">
    <cofactor evidence="1">
        <name>Zn(2+)</name>
        <dbReference type="ChEBI" id="CHEBI:29105"/>
    </cofactor>
</comment>
<dbReference type="EC" id="3.1.4.38" evidence="4"/>
<evidence type="ECO:0000256" key="23">
    <source>
        <dbReference type="ARBA" id="ARBA00047482"/>
    </source>
</evidence>
<keyword evidence="15" id="KW-1015">Disulfide bond</keyword>
<comment type="catalytic activity">
    <reaction evidence="27">
        <text>1-hexadecanoyl-sn-glycero-3-phosphocholine + H2O = 1-hexadecanoyl-sn-glycerol + phosphocholine + H(+)</text>
        <dbReference type="Rhea" id="RHEA:41119"/>
        <dbReference type="ChEBI" id="CHEBI:15377"/>
        <dbReference type="ChEBI" id="CHEBI:15378"/>
        <dbReference type="ChEBI" id="CHEBI:72998"/>
        <dbReference type="ChEBI" id="CHEBI:75542"/>
        <dbReference type="ChEBI" id="CHEBI:295975"/>
    </reaction>
    <physiologicalReaction direction="left-to-right" evidence="27">
        <dbReference type="Rhea" id="RHEA:41120"/>
    </physiologicalReaction>
</comment>
<evidence type="ECO:0000256" key="2">
    <source>
        <dbReference type="ARBA" id="ARBA00004609"/>
    </source>
</evidence>
<dbReference type="RefSeq" id="XP_066928474.1">
    <property type="nucleotide sequence ID" value="XM_067072373.1"/>
</dbReference>
<evidence type="ECO:0000256" key="21">
    <source>
        <dbReference type="ARBA" id="ARBA00047290"/>
    </source>
</evidence>
<keyword evidence="9 33" id="KW-0732">Signal</keyword>
<comment type="catalytic activity">
    <reaction evidence="22">
        <text>1-(9Z-octadecenoyl)-sn-glycero-3-phosphocholine + H2O = 1-(9Z-octadecenoyl)-sn-glycerol + phosphocholine + H(+)</text>
        <dbReference type="Rhea" id="RHEA:41091"/>
        <dbReference type="ChEBI" id="CHEBI:15377"/>
        <dbReference type="ChEBI" id="CHEBI:15378"/>
        <dbReference type="ChEBI" id="CHEBI:28610"/>
        <dbReference type="ChEBI" id="CHEBI:75757"/>
        <dbReference type="ChEBI" id="CHEBI:295975"/>
    </reaction>
    <physiologicalReaction direction="left-to-right" evidence="22">
        <dbReference type="Rhea" id="RHEA:41092"/>
    </physiologicalReaction>
</comment>
<evidence type="ECO:0000256" key="16">
    <source>
        <dbReference type="ARBA" id="ARBA00023180"/>
    </source>
</evidence>
<evidence type="ECO:0000256" key="22">
    <source>
        <dbReference type="ARBA" id="ARBA00047322"/>
    </source>
</evidence>
<evidence type="ECO:0000256" key="18">
    <source>
        <dbReference type="ARBA" id="ARBA00031167"/>
    </source>
</evidence>
<dbReference type="Gene3D" id="3.30.1360.180">
    <property type="match status" value="1"/>
</dbReference>
<keyword evidence="35" id="KW-1185">Reference proteome</keyword>
<dbReference type="InterPro" id="IPR017850">
    <property type="entry name" value="Alkaline_phosphatase_core_sf"/>
</dbReference>
<evidence type="ECO:0000256" key="20">
    <source>
        <dbReference type="ARBA" id="ARBA00046203"/>
    </source>
</evidence>
<comment type="catalytic activity">
    <reaction evidence="31">
        <text>1-(5Z,8Z,11Z,14Z-eicosatetraenoyl)-sn-glycero-3-phosphocholine + H2O = 1-(5Z,8Z,11Z,14Z-eicosatetraenoyl)-sn-glycerol + phosphocholine + H(+)</text>
        <dbReference type="Rhea" id="RHEA:41003"/>
        <dbReference type="ChEBI" id="CHEBI:15377"/>
        <dbReference type="ChEBI" id="CHEBI:15378"/>
        <dbReference type="ChEBI" id="CHEBI:34071"/>
        <dbReference type="ChEBI" id="CHEBI:74344"/>
        <dbReference type="ChEBI" id="CHEBI:295975"/>
    </reaction>
    <physiologicalReaction direction="left-to-right" evidence="31">
        <dbReference type="Rhea" id="RHEA:41004"/>
    </physiologicalReaction>
</comment>
<dbReference type="GO" id="GO:0098552">
    <property type="term" value="C:side of membrane"/>
    <property type="evidence" value="ECO:0007669"/>
    <property type="project" value="UniProtKB-KW"/>
</dbReference>
<evidence type="ECO:0000313" key="35">
    <source>
        <dbReference type="Proteomes" id="UP000594262"/>
    </source>
</evidence>
<comment type="subcellular location">
    <subcellularLocation>
        <location evidence="2">Cell membrane</location>
        <topology evidence="2">Lipid-anchor</topology>
        <topology evidence="2">GPI-anchor</topology>
    </subcellularLocation>
</comment>
<dbReference type="GO" id="GO:0016042">
    <property type="term" value="P:lipid catabolic process"/>
    <property type="evidence" value="ECO:0007669"/>
    <property type="project" value="UniProtKB-KW"/>
</dbReference>
<dbReference type="Gene3D" id="3.40.720.10">
    <property type="entry name" value="Alkaline Phosphatase, subunit A"/>
    <property type="match status" value="1"/>
</dbReference>
<protein>
    <recommendedName>
        <fullName evidence="4">glycerophosphocholine cholinephosphodiesterase</fullName>
        <ecNumber evidence="4">3.1.4.38</ecNumber>
    </recommendedName>
    <alternativeName>
        <fullName evidence="19">Choline-specific glycerophosphodiester phosphodiesterase</fullName>
    </alternativeName>
    <alternativeName>
        <fullName evidence="18">Ectonucleotide pyrophosphatase/phosphodiesterase family member 6</fullName>
    </alternativeName>
</protein>
<proteinExistence type="inferred from homology"/>
<evidence type="ECO:0000256" key="27">
    <source>
        <dbReference type="ARBA" id="ARBA00048209"/>
    </source>
</evidence>
<dbReference type="Pfam" id="PF01663">
    <property type="entry name" value="Phosphodiest"/>
    <property type="match status" value="1"/>
</dbReference>
<keyword evidence="7" id="KW-0336">GPI-anchor</keyword>
<feature type="chain" id="PRO_5029810703" description="glycerophosphocholine cholinephosphodiesterase" evidence="33">
    <location>
        <begin position="21"/>
        <end position="494"/>
    </location>
</feature>
<dbReference type="Proteomes" id="UP000594262">
    <property type="component" value="Unplaced"/>
</dbReference>
<evidence type="ECO:0000256" key="10">
    <source>
        <dbReference type="ARBA" id="ARBA00022801"/>
    </source>
</evidence>
<keyword evidence="8" id="KW-0479">Metal-binding</keyword>
<feature type="signal peptide" evidence="33">
    <location>
        <begin position="1"/>
        <end position="20"/>
    </location>
</feature>
<keyword evidence="14 32" id="KW-0472">Membrane</keyword>
<evidence type="ECO:0000256" key="32">
    <source>
        <dbReference type="SAM" id="Phobius"/>
    </source>
</evidence>
<dbReference type="SUPFAM" id="SSF53649">
    <property type="entry name" value="Alkaline phosphatase-like"/>
    <property type="match status" value="1"/>
</dbReference>
<evidence type="ECO:0000256" key="26">
    <source>
        <dbReference type="ARBA" id="ARBA00047779"/>
    </source>
</evidence>
<comment type="catalytic activity">
    <reaction evidence="28">
        <text>sphing-4-enine-phosphocholine + H2O = sphing-4-enine + phosphocholine + H(+)</text>
        <dbReference type="Rhea" id="RHEA:41095"/>
        <dbReference type="ChEBI" id="CHEBI:15377"/>
        <dbReference type="ChEBI" id="CHEBI:15378"/>
        <dbReference type="ChEBI" id="CHEBI:57756"/>
        <dbReference type="ChEBI" id="CHEBI:58906"/>
        <dbReference type="ChEBI" id="CHEBI:295975"/>
    </reaction>
    <physiologicalReaction direction="left-to-right" evidence="28">
        <dbReference type="Rhea" id="RHEA:41096"/>
    </physiologicalReaction>
</comment>
<dbReference type="OrthoDB" id="415411at2759"/>
<keyword evidence="32" id="KW-1133">Transmembrane helix</keyword>
<evidence type="ECO:0000256" key="11">
    <source>
        <dbReference type="ARBA" id="ARBA00022833"/>
    </source>
</evidence>
<evidence type="ECO:0000256" key="17">
    <source>
        <dbReference type="ARBA" id="ARBA00023288"/>
    </source>
</evidence>
<keyword evidence="12" id="KW-0442">Lipid degradation</keyword>
<dbReference type="PANTHER" id="PTHR10151:SF66">
    <property type="entry name" value="GLYCEROPHOSPHOCHOLINE CHOLINEPHOSPHODIESTERASE ENPP6"/>
    <property type="match status" value="1"/>
</dbReference>
<dbReference type="GeneID" id="136815945"/>